<dbReference type="SUPFAM" id="SSF51182">
    <property type="entry name" value="RmlC-like cupins"/>
    <property type="match status" value="1"/>
</dbReference>
<keyword evidence="2" id="KW-1185">Reference proteome</keyword>
<proteinExistence type="predicted"/>
<dbReference type="STRING" id="1142394.PSMK_30630"/>
<dbReference type="Gene3D" id="2.60.120.10">
    <property type="entry name" value="Jelly Rolls"/>
    <property type="match status" value="1"/>
</dbReference>
<dbReference type="InterPro" id="IPR014710">
    <property type="entry name" value="RmlC-like_jellyroll"/>
</dbReference>
<gene>
    <name evidence="1" type="ordered locus">PSMK_30630</name>
</gene>
<dbReference type="CDD" id="cd02212">
    <property type="entry name" value="cupin_UGlyAH_C"/>
    <property type="match status" value="1"/>
</dbReference>
<dbReference type="PANTHER" id="PTHR34571:SF1">
    <property type="entry name" value="(S)-UREIDOGLYCINE AMINOHYDROLASE"/>
    <property type="match status" value="1"/>
</dbReference>
<dbReference type="InterPro" id="IPR011051">
    <property type="entry name" value="RmlC_Cupin_sf"/>
</dbReference>
<evidence type="ECO:0000313" key="1">
    <source>
        <dbReference type="EMBL" id="BAM05222.1"/>
    </source>
</evidence>
<reference evidence="1 2" key="1">
    <citation type="submission" date="2012-02" db="EMBL/GenBank/DDBJ databases">
        <title>Complete genome sequence of Phycisphaera mikurensis NBRC 102666.</title>
        <authorList>
            <person name="Ankai A."/>
            <person name="Hosoyama A."/>
            <person name="Terui Y."/>
            <person name="Sekine M."/>
            <person name="Fukai R."/>
            <person name="Kato Y."/>
            <person name="Nakamura S."/>
            <person name="Yamada-Narita S."/>
            <person name="Kawakoshi A."/>
            <person name="Fukunaga Y."/>
            <person name="Yamazaki S."/>
            <person name="Fujita N."/>
        </authorList>
    </citation>
    <scope>NUCLEOTIDE SEQUENCE [LARGE SCALE GENOMIC DNA]</scope>
    <source>
        <strain evidence="2">NBRC 102666 / KCTC 22515 / FYK2301M01</strain>
    </source>
</reference>
<dbReference type="HOGENOM" id="CLU_056083_0_0_0"/>
<evidence type="ECO:0000313" key="2">
    <source>
        <dbReference type="Proteomes" id="UP000007881"/>
    </source>
</evidence>
<dbReference type="Proteomes" id="UP000007881">
    <property type="component" value="Chromosome"/>
</dbReference>
<dbReference type="PANTHER" id="PTHR34571">
    <property type="entry name" value="(S)-UREIDOGLYCINE AMINOHYDROLASE"/>
    <property type="match status" value="1"/>
</dbReference>
<protein>
    <recommendedName>
        <fullName evidence="3">Cupin 2 conserved barrel domain-containing protein</fullName>
    </recommendedName>
</protein>
<dbReference type="NCBIfam" id="TIGR03214">
    <property type="entry name" value="ura-cupin"/>
    <property type="match status" value="1"/>
</dbReference>
<dbReference type="AlphaFoldDB" id="I0IIY4"/>
<accession>I0IIY4</accession>
<dbReference type="GO" id="GO:0071522">
    <property type="term" value="F:ureidoglycine aminohydrolase activity"/>
    <property type="evidence" value="ECO:0007669"/>
    <property type="project" value="InterPro"/>
</dbReference>
<dbReference type="OrthoDB" id="9814939at2"/>
<dbReference type="InterPro" id="IPR017627">
    <property type="entry name" value="UGHY"/>
</dbReference>
<dbReference type="EMBL" id="AP012338">
    <property type="protein sequence ID" value="BAM05222.1"/>
    <property type="molecule type" value="Genomic_DNA"/>
</dbReference>
<evidence type="ECO:0008006" key="3">
    <source>
        <dbReference type="Google" id="ProtNLM"/>
    </source>
</evidence>
<dbReference type="eggNOG" id="COG3257">
    <property type="taxonomic scope" value="Bacteria"/>
</dbReference>
<dbReference type="KEGG" id="phm:PSMK_30630"/>
<name>I0IIY4_PHYMF</name>
<dbReference type="InterPro" id="IPR044697">
    <property type="entry name" value="UGlyAH_cupin_C"/>
</dbReference>
<dbReference type="RefSeq" id="WP_014438426.1">
    <property type="nucleotide sequence ID" value="NC_017080.1"/>
</dbReference>
<sequence length="257" mass="27070">MPEHSTTHPLGHTRTVVAADHALVAEDTHVTAPLHGWEAAEGAVLISPAMGAMGRGPGFTMAVATLGGGARLATRGHGRERVVYVLAGGLSVEGTGLTADSWAYLPAGERVEMAVAESARVLIFEKAYAASEGVAAPGLLHGHADDTPAEPFLGDPGARLQTLLPGDASFDLAVNRFSFDPGVALPLVESHHNEHGLFMQHGRGVYRLGAGPTESWYPVQAGDAIWMAPFCPQWFVAMGPEPATYLYCKNVNRDVMA</sequence>
<organism evidence="1 2">
    <name type="scientific">Phycisphaera mikurensis (strain NBRC 102666 / KCTC 22515 / FYK2301M01)</name>
    <dbReference type="NCBI Taxonomy" id="1142394"/>
    <lineage>
        <taxon>Bacteria</taxon>
        <taxon>Pseudomonadati</taxon>
        <taxon>Planctomycetota</taxon>
        <taxon>Phycisphaerae</taxon>
        <taxon>Phycisphaerales</taxon>
        <taxon>Phycisphaeraceae</taxon>
        <taxon>Phycisphaera</taxon>
    </lineage>
</organism>